<evidence type="ECO:0000256" key="13">
    <source>
        <dbReference type="HAMAP-Rule" id="MF_01398"/>
    </source>
</evidence>
<accession>A0ABQ2LBD4</accession>
<keyword evidence="15" id="KW-0175">Coiled coil</keyword>
<dbReference type="PANTHER" id="PTHR33445:SF1">
    <property type="entry name" value="ATP SYNTHASE SUBUNIT B"/>
    <property type="match status" value="1"/>
</dbReference>
<dbReference type="EMBL" id="BMOV01000003">
    <property type="protein sequence ID" value="GGO08954.1"/>
    <property type="molecule type" value="Genomic_DNA"/>
</dbReference>
<dbReference type="InterPro" id="IPR002146">
    <property type="entry name" value="ATP_synth_b/b'su_bac/chlpt"/>
</dbReference>
<comment type="function">
    <text evidence="11">Component of the F(0) channel, it forms part of the peripheral stalk, linking F(1) to F(0). The b'-subunit is a diverged and duplicated form of b found in plants and photosynthetic bacteria.</text>
</comment>
<organism evidence="16 17">
    <name type="scientific">Iodidimonas muriae</name>
    <dbReference type="NCBI Taxonomy" id="261467"/>
    <lineage>
        <taxon>Bacteria</taxon>
        <taxon>Pseudomonadati</taxon>
        <taxon>Pseudomonadota</taxon>
        <taxon>Alphaproteobacteria</taxon>
        <taxon>Iodidimonadales</taxon>
        <taxon>Iodidimonadaceae</taxon>
        <taxon>Iodidimonas</taxon>
    </lineage>
</organism>
<keyword evidence="4 13" id="KW-0812">Transmembrane</keyword>
<evidence type="ECO:0000256" key="12">
    <source>
        <dbReference type="ARBA" id="ARBA00037847"/>
    </source>
</evidence>
<evidence type="ECO:0000256" key="1">
    <source>
        <dbReference type="ARBA" id="ARBA00005513"/>
    </source>
</evidence>
<evidence type="ECO:0000256" key="9">
    <source>
        <dbReference type="ARBA" id="ARBA00023310"/>
    </source>
</evidence>
<evidence type="ECO:0000256" key="7">
    <source>
        <dbReference type="ARBA" id="ARBA00023065"/>
    </source>
</evidence>
<dbReference type="CDD" id="cd06503">
    <property type="entry name" value="ATP-synt_Fo_b"/>
    <property type="match status" value="1"/>
</dbReference>
<evidence type="ECO:0000256" key="11">
    <source>
        <dbReference type="ARBA" id="ARBA00025614"/>
    </source>
</evidence>
<evidence type="ECO:0000313" key="17">
    <source>
        <dbReference type="Proteomes" id="UP000602381"/>
    </source>
</evidence>
<keyword evidence="5 13" id="KW-0375">Hydrogen ion transport</keyword>
<dbReference type="RefSeq" id="WP_150005865.1">
    <property type="nucleotide sequence ID" value="NZ_BMOV01000003.1"/>
</dbReference>
<keyword evidence="9 13" id="KW-0066">ATP synthesis</keyword>
<protein>
    <recommendedName>
        <fullName evidence="13">ATP synthase subunit b</fullName>
    </recommendedName>
    <alternativeName>
        <fullName evidence="13">ATP synthase F(0) sector subunit b</fullName>
    </alternativeName>
    <alternativeName>
        <fullName evidence="13">ATPase subunit I</fullName>
    </alternativeName>
    <alternativeName>
        <fullName evidence="13">F-type ATPase subunit b</fullName>
        <shortName evidence="13">F-ATPase subunit b</shortName>
    </alternativeName>
</protein>
<dbReference type="HAMAP" id="MF_01398">
    <property type="entry name" value="ATP_synth_b_bprime"/>
    <property type="match status" value="1"/>
</dbReference>
<evidence type="ECO:0000256" key="10">
    <source>
        <dbReference type="ARBA" id="ARBA00025198"/>
    </source>
</evidence>
<name>A0ABQ2LBD4_9PROT</name>
<evidence type="ECO:0000256" key="4">
    <source>
        <dbReference type="ARBA" id="ARBA00022692"/>
    </source>
</evidence>
<comment type="function">
    <text evidence="10 13">F(1)F(0) ATP synthase produces ATP from ADP in the presence of a proton or sodium gradient. F-type ATPases consist of two structural domains, F(1) containing the extramembraneous catalytic core and F(0) containing the membrane proton channel, linked together by a central stalk and a peripheral stalk. During catalysis, ATP synthesis in the catalytic domain of F(1) is coupled via a rotary mechanism of the central stalk subunits to proton translocation.</text>
</comment>
<feature type="transmembrane region" description="Helical" evidence="13">
    <location>
        <begin position="31"/>
        <end position="49"/>
    </location>
</feature>
<dbReference type="Proteomes" id="UP000602381">
    <property type="component" value="Unassembled WGS sequence"/>
</dbReference>
<evidence type="ECO:0000256" key="3">
    <source>
        <dbReference type="ARBA" id="ARBA00022547"/>
    </source>
</evidence>
<proteinExistence type="inferred from homology"/>
<evidence type="ECO:0000256" key="15">
    <source>
        <dbReference type="SAM" id="Coils"/>
    </source>
</evidence>
<evidence type="ECO:0000256" key="8">
    <source>
        <dbReference type="ARBA" id="ARBA00023136"/>
    </source>
</evidence>
<keyword evidence="8 13" id="KW-0472">Membrane</keyword>
<evidence type="ECO:0000313" key="16">
    <source>
        <dbReference type="EMBL" id="GGO08954.1"/>
    </source>
</evidence>
<comment type="subunit">
    <text evidence="13">F-type ATPases have 2 components, F(1) - the catalytic core - and F(0) - the membrane proton channel. F(1) has five subunits: alpha(3), beta(3), gamma(1), delta(1), epsilon(1). F(0) has three main subunits: a(1), b(2) and c(10-14). The alpha and beta chains form an alternating ring which encloses part of the gamma chain. F(1) is attached to F(0) by a central stalk formed by the gamma and epsilon chains, while a peripheral stalk is formed by the delta and b chains.</text>
</comment>
<comment type="caution">
    <text evidence="16">The sequence shown here is derived from an EMBL/GenBank/DDBJ whole genome shotgun (WGS) entry which is preliminary data.</text>
</comment>
<keyword evidence="3 13" id="KW-0138">CF(0)</keyword>
<evidence type="ECO:0000256" key="6">
    <source>
        <dbReference type="ARBA" id="ARBA00022989"/>
    </source>
</evidence>
<dbReference type="Pfam" id="PF00430">
    <property type="entry name" value="ATP-synt_B"/>
    <property type="match status" value="1"/>
</dbReference>
<keyword evidence="6 13" id="KW-1133">Transmembrane helix</keyword>
<feature type="coiled-coil region" evidence="15">
    <location>
        <begin position="68"/>
        <end position="95"/>
    </location>
</feature>
<comment type="similarity">
    <text evidence="1 13 14">Belongs to the ATPase B chain family.</text>
</comment>
<keyword evidence="13" id="KW-1003">Cell membrane</keyword>
<evidence type="ECO:0000256" key="5">
    <source>
        <dbReference type="ARBA" id="ARBA00022781"/>
    </source>
</evidence>
<keyword evidence="7 13" id="KW-0406">Ion transport</keyword>
<dbReference type="InterPro" id="IPR050059">
    <property type="entry name" value="ATP_synthase_B_chain"/>
</dbReference>
<dbReference type="PANTHER" id="PTHR33445">
    <property type="entry name" value="ATP SYNTHASE SUBUNIT B', CHLOROPLASTIC"/>
    <property type="match status" value="1"/>
</dbReference>
<evidence type="ECO:0000256" key="2">
    <source>
        <dbReference type="ARBA" id="ARBA00022448"/>
    </source>
</evidence>
<keyword evidence="2 13" id="KW-0813">Transport</keyword>
<reference evidence="17" key="1">
    <citation type="journal article" date="2019" name="Int. J. Syst. Evol. Microbiol.">
        <title>The Global Catalogue of Microorganisms (GCM) 10K type strain sequencing project: providing services to taxonomists for standard genome sequencing and annotation.</title>
        <authorList>
            <consortium name="The Broad Institute Genomics Platform"/>
            <consortium name="The Broad Institute Genome Sequencing Center for Infectious Disease"/>
            <person name="Wu L."/>
            <person name="Ma J."/>
        </authorList>
    </citation>
    <scope>NUCLEOTIDE SEQUENCE [LARGE SCALE GENOMIC DNA]</scope>
    <source>
        <strain evidence="17">JCM 17843</strain>
    </source>
</reference>
<sequence length="182" mass="19997">MAQTSQNNGHQELVEVNAHHGEEGLFQSAEFYVALGFIIFVALLLYFGIHKMIAKALDDRSAKIAGQIDEARQLREEAQADLAQRQRRQREAASEADAIIAQAEDDARLATSEAMAEINRVSTRREEVARQKIKQAEQDALRNLRAEATDIAVKAARTVIADKLSGKKGSDLIATTIKGLDA</sequence>
<comment type="subcellular location">
    <subcellularLocation>
        <location evidence="13">Cell membrane</location>
        <topology evidence="13">Single-pass membrane protein</topology>
    </subcellularLocation>
    <subcellularLocation>
        <location evidence="12">Endomembrane system</location>
        <topology evidence="12">Single-pass membrane protein</topology>
    </subcellularLocation>
</comment>
<evidence type="ECO:0000256" key="14">
    <source>
        <dbReference type="RuleBase" id="RU003848"/>
    </source>
</evidence>
<keyword evidence="17" id="KW-1185">Reference proteome</keyword>
<gene>
    <name evidence="13 16" type="primary">atpF</name>
    <name evidence="16" type="ORF">GCM10007972_09920</name>
</gene>